<organism evidence="2 3">
    <name type="scientific">Acetobacter orleanensis</name>
    <dbReference type="NCBI Taxonomy" id="104099"/>
    <lineage>
        <taxon>Bacteria</taxon>
        <taxon>Pseudomonadati</taxon>
        <taxon>Pseudomonadota</taxon>
        <taxon>Alphaproteobacteria</taxon>
        <taxon>Acetobacterales</taxon>
        <taxon>Acetobacteraceae</taxon>
        <taxon>Acetobacter</taxon>
    </lineage>
</organism>
<dbReference type="Proteomes" id="UP000317617">
    <property type="component" value="Unassembled WGS sequence"/>
</dbReference>
<comment type="caution">
    <text evidence="2">The sequence shown here is derived from an EMBL/GenBank/DDBJ whole genome shotgun (WGS) entry which is preliminary data.</text>
</comment>
<feature type="region of interest" description="Disordered" evidence="1">
    <location>
        <begin position="6"/>
        <end position="46"/>
    </location>
</feature>
<evidence type="ECO:0000256" key="1">
    <source>
        <dbReference type="SAM" id="MobiDB-lite"/>
    </source>
</evidence>
<keyword evidence="3" id="KW-1185">Reference proteome</keyword>
<name>A0A4Y3TQT7_9PROT</name>
<feature type="compositionally biased region" description="Polar residues" evidence="1">
    <location>
        <begin position="10"/>
        <end position="19"/>
    </location>
</feature>
<evidence type="ECO:0000313" key="2">
    <source>
        <dbReference type="EMBL" id="GEB84152.1"/>
    </source>
</evidence>
<dbReference type="AlphaFoldDB" id="A0A4Y3TQT7"/>
<protein>
    <submittedName>
        <fullName evidence="2">Uncharacterized protein</fullName>
    </submittedName>
</protein>
<dbReference type="EMBL" id="BJMU01000041">
    <property type="protein sequence ID" value="GEB84152.1"/>
    <property type="molecule type" value="Genomic_DNA"/>
</dbReference>
<proteinExistence type="predicted"/>
<gene>
    <name evidence="2" type="ORF">AOR01nite_26290</name>
</gene>
<reference evidence="2 3" key="1">
    <citation type="submission" date="2019-06" db="EMBL/GenBank/DDBJ databases">
        <title>Whole genome shotgun sequence of Acetobacter orleanensis NBRC 13752.</title>
        <authorList>
            <person name="Hosoyama A."/>
            <person name="Uohara A."/>
            <person name="Ohji S."/>
            <person name="Ichikawa N."/>
        </authorList>
    </citation>
    <scope>NUCLEOTIDE SEQUENCE [LARGE SCALE GENOMIC DNA]</scope>
    <source>
        <strain evidence="2 3">NBRC 13752</strain>
    </source>
</reference>
<accession>A0A4Y3TQT7</accession>
<sequence length="183" mass="20416">MSLLILTMKETPQMNAPQNTRKKRSDAGKPQGPRTPRKASPITHMDNGTALIALTGRHGTGRHLRVSKTDLPDLMIFTDNGTRLHVIDNGSGQVKIQIGGRKAKAWKHSTNPSDLVTAARFLVGETHGGRRIRFKDRNAFNLTRDNLEVLVPAIEETFTIDWQKAVAARQTKMQSCLERQTNQ</sequence>
<evidence type="ECO:0000313" key="3">
    <source>
        <dbReference type="Proteomes" id="UP000317617"/>
    </source>
</evidence>